<dbReference type="HOGENOM" id="CLU_390529_0_0_1"/>
<dbReference type="AlphaFoldDB" id="A0A0D3K585"/>
<accession>A0A0D3K585</accession>
<dbReference type="Proteomes" id="UP000013827">
    <property type="component" value="Unassembled WGS sequence"/>
</dbReference>
<feature type="transmembrane region" description="Helical" evidence="2">
    <location>
        <begin position="490"/>
        <end position="513"/>
    </location>
</feature>
<organism evidence="4 5">
    <name type="scientific">Emiliania huxleyi (strain CCMP1516)</name>
    <dbReference type="NCBI Taxonomy" id="280463"/>
    <lineage>
        <taxon>Eukaryota</taxon>
        <taxon>Haptista</taxon>
        <taxon>Haptophyta</taxon>
        <taxon>Prymnesiophyceae</taxon>
        <taxon>Isochrysidales</taxon>
        <taxon>Noelaerhabdaceae</taxon>
        <taxon>Emiliania</taxon>
    </lineage>
</organism>
<keyword evidence="2" id="KW-1133">Transmembrane helix</keyword>
<evidence type="ECO:0000259" key="3">
    <source>
        <dbReference type="Pfam" id="PF02714"/>
    </source>
</evidence>
<dbReference type="InterPro" id="IPR003864">
    <property type="entry name" value="CSC1/OSCA1-like_7TM"/>
</dbReference>
<dbReference type="RefSeq" id="XP_005783349.1">
    <property type="nucleotide sequence ID" value="XM_005783292.1"/>
</dbReference>
<dbReference type="KEGG" id="ehx:EMIHUDRAFT_202952"/>
<reference evidence="4" key="2">
    <citation type="submission" date="2024-10" db="UniProtKB">
        <authorList>
            <consortium name="EnsemblProtists"/>
        </authorList>
    </citation>
    <scope>IDENTIFICATION</scope>
</reference>
<protein>
    <recommendedName>
        <fullName evidence="3">CSC1/OSCA1-like 7TM region domain-containing protein</fullName>
    </recommendedName>
</protein>
<dbReference type="STRING" id="2903.R1EWE4"/>
<feature type="transmembrane region" description="Helical" evidence="2">
    <location>
        <begin position="106"/>
        <end position="130"/>
    </location>
</feature>
<evidence type="ECO:0000313" key="4">
    <source>
        <dbReference type="EnsemblProtists" id="EOD30920"/>
    </source>
</evidence>
<dbReference type="GeneID" id="17276192"/>
<dbReference type="PANTHER" id="PTHR13018:SF5">
    <property type="entry name" value="RE44586P"/>
    <property type="match status" value="1"/>
</dbReference>
<dbReference type="PaxDb" id="2903-EOD30920"/>
<keyword evidence="5" id="KW-1185">Reference proteome</keyword>
<keyword evidence="2" id="KW-0472">Membrane</keyword>
<feature type="region of interest" description="Disordered" evidence="1">
    <location>
        <begin position="147"/>
        <end position="167"/>
    </location>
</feature>
<feature type="domain" description="CSC1/OSCA1-like 7TM region" evidence="3">
    <location>
        <begin position="523"/>
        <end position="613"/>
    </location>
</feature>
<feature type="transmembrane region" description="Helical" evidence="2">
    <location>
        <begin position="602"/>
        <end position="633"/>
    </location>
</feature>
<dbReference type="Pfam" id="PF02714">
    <property type="entry name" value="RSN1_7TM"/>
    <property type="match status" value="1"/>
</dbReference>
<feature type="transmembrane region" description="Helical" evidence="2">
    <location>
        <begin position="200"/>
        <end position="218"/>
    </location>
</feature>
<feature type="transmembrane region" description="Helical" evidence="2">
    <location>
        <begin position="534"/>
        <end position="565"/>
    </location>
</feature>
<evidence type="ECO:0000256" key="2">
    <source>
        <dbReference type="SAM" id="Phobius"/>
    </source>
</evidence>
<proteinExistence type="predicted"/>
<evidence type="ECO:0000256" key="1">
    <source>
        <dbReference type="SAM" id="MobiDB-lite"/>
    </source>
</evidence>
<sequence length="707" mass="76177">MDWRLFADDDVPQGCKIGGVAYRVGIAWLNHEDQGVLLTFSVNALLAFFSLFAYHVFAHLPSLKAVFAPRVPLEQGPPPHPLHISRGLSGPHEGEQLEATMLRRFLIMNLTLFCVFAATAMPALILTYSIDPYAGLDIPFAPPPPPPQNPFPPPALGGAAPPAPPGKPPLSPVVPWLSGAPISGIQSFSLAHLPPGSPRFWAPAACMLLLTSVFLILARREAEVYARLRYDWLAAPRPHLHAARLVTSHSLNGAVAPAVTAEDVYALLKPMFGADLHEVIKVPREVNQWRLSALGLQPPSLQAGGGADVPLLTQSGRSSWSMAAVWSLVVDLAHEMRLLATGEPREAAPARGEGLPEPCRSRRVGEATETSFIDALWSSLVTPRPVVVCAWSGTLLLFALWNVPVALVQSLASLDSITKMLQEAHLKGAAGMIHNLSPATRATLEGWMPVLVLTARERRRGGHVLVLLGSCVVGSLFETAKLILSGGYCTLLALLGRSVLPLSVVGVARLCGARGKALSGKALSALQRLYYPSIYARALMVLSAAFLFATIAPLITLVTIAWLYAVSRAWSFNVRRVYLHDLGADFDSGGAYWPVAMRLETFALLTAQLVLVAIHVLNSCWYSGTVLFGLMIATMVRASRLQRHYSPLASELPLERCIKVDASMAGDTSPGAQAYQLDWILAEASRAYRTSFENSSFRSGDLLAGGQ</sequence>
<dbReference type="InterPro" id="IPR045122">
    <property type="entry name" value="Csc1-like"/>
</dbReference>
<name>A0A0D3K585_EMIH1</name>
<dbReference type="EnsemblProtists" id="EOD30920">
    <property type="protein sequence ID" value="EOD30920"/>
    <property type="gene ID" value="EMIHUDRAFT_202952"/>
</dbReference>
<feature type="transmembrane region" description="Helical" evidence="2">
    <location>
        <begin position="36"/>
        <end position="57"/>
    </location>
</feature>
<feature type="transmembrane region" description="Helical" evidence="2">
    <location>
        <begin position="464"/>
        <end position="484"/>
    </location>
</feature>
<evidence type="ECO:0000313" key="5">
    <source>
        <dbReference type="Proteomes" id="UP000013827"/>
    </source>
</evidence>
<keyword evidence="2" id="KW-0812">Transmembrane</keyword>
<dbReference type="GO" id="GO:0005227">
    <property type="term" value="F:calcium-activated cation channel activity"/>
    <property type="evidence" value="ECO:0007669"/>
    <property type="project" value="InterPro"/>
</dbReference>
<dbReference type="PANTHER" id="PTHR13018">
    <property type="entry name" value="PROBABLE MEMBRANE PROTEIN DUF221-RELATED"/>
    <property type="match status" value="1"/>
</dbReference>
<dbReference type="GO" id="GO:0005886">
    <property type="term" value="C:plasma membrane"/>
    <property type="evidence" value="ECO:0007669"/>
    <property type="project" value="TreeGrafter"/>
</dbReference>
<reference evidence="5" key="1">
    <citation type="journal article" date="2013" name="Nature">
        <title>Pan genome of the phytoplankton Emiliania underpins its global distribution.</title>
        <authorList>
            <person name="Read B.A."/>
            <person name="Kegel J."/>
            <person name="Klute M.J."/>
            <person name="Kuo A."/>
            <person name="Lefebvre S.C."/>
            <person name="Maumus F."/>
            <person name="Mayer C."/>
            <person name="Miller J."/>
            <person name="Monier A."/>
            <person name="Salamov A."/>
            <person name="Young J."/>
            <person name="Aguilar M."/>
            <person name="Claverie J.M."/>
            <person name="Frickenhaus S."/>
            <person name="Gonzalez K."/>
            <person name="Herman E.K."/>
            <person name="Lin Y.C."/>
            <person name="Napier J."/>
            <person name="Ogata H."/>
            <person name="Sarno A.F."/>
            <person name="Shmutz J."/>
            <person name="Schroeder D."/>
            <person name="de Vargas C."/>
            <person name="Verret F."/>
            <person name="von Dassow P."/>
            <person name="Valentin K."/>
            <person name="Van de Peer Y."/>
            <person name="Wheeler G."/>
            <person name="Dacks J.B."/>
            <person name="Delwiche C.F."/>
            <person name="Dyhrman S.T."/>
            <person name="Glockner G."/>
            <person name="John U."/>
            <person name="Richards T."/>
            <person name="Worden A.Z."/>
            <person name="Zhang X."/>
            <person name="Grigoriev I.V."/>
            <person name="Allen A.E."/>
            <person name="Bidle K."/>
            <person name="Borodovsky M."/>
            <person name="Bowler C."/>
            <person name="Brownlee C."/>
            <person name="Cock J.M."/>
            <person name="Elias M."/>
            <person name="Gladyshev V.N."/>
            <person name="Groth M."/>
            <person name="Guda C."/>
            <person name="Hadaegh A."/>
            <person name="Iglesias-Rodriguez M.D."/>
            <person name="Jenkins J."/>
            <person name="Jones B.M."/>
            <person name="Lawson T."/>
            <person name="Leese F."/>
            <person name="Lindquist E."/>
            <person name="Lobanov A."/>
            <person name="Lomsadze A."/>
            <person name="Malik S.B."/>
            <person name="Marsh M.E."/>
            <person name="Mackinder L."/>
            <person name="Mock T."/>
            <person name="Mueller-Roeber B."/>
            <person name="Pagarete A."/>
            <person name="Parker M."/>
            <person name="Probert I."/>
            <person name="Quesneville H."/>
            <person name="Raines C."/>
            <person name="Rensing S.A."/>
            <person name="Riano-Pachon D.M."/>
            <person name="Richier S."/>
            <person name="Rokitta S."/>
            <person name="Shiraiwa Y."/>
            <person name="Soanes D.M."/>
            <person name="van der Giezen M."/>
            <person name="Wahlund T.M."/>
            <person name="Williams B."/>
            <person name="Wilson W."/>
            <person name="Wolfe G."/>
            <person name="Wurch L.L."/>
        </authorList>
    </citation>
    <scope>NUCLEOTIDE SEQUENCE</scope>
</reference>